<proteinExistence type="predicted"/>
<dbReference type="AlphaFoldDB" id="A0A2P2QW20"/>
<evidence type="ECO:0000313" key="1">
    <source>
        <dbReference type="EMBL" id="MBX71209.1"/>
    </source>
</evidence>
<name>A0A2P2QW20_RHIMU</name>
<reference evidence="1" key="1">
    <citation type="submission" date="2018-02" db="EMBL/GenBank/DDBJ databases">
        <title>Rhizophora mucronata_Transcriptome.</title>
        <authorList>
            <person name="Meera S.P."/>
            <person name="Sreeshan A."/>
            <person name="Augustine A."/>
        </authorList>
    </citation>
    <scope>NUCLEOTIDE SEQUENCE</scope>
    <source>
        <tissue evidence="1">Leaf</tissue>
    </source>
</reference>
<dbReference type="EMBL" id="GGEC01090725">
    <property type="protein sequence ID" value="MBX71209.1"/>
    <property type="molecule type" value="Transcribed_RNA"/>
</dbReference>
<accession>A0A2P2QW20</accession>
<protein>
    <submittedName>
        <fullName evidence="1">Uncharacterized protein</fullName>
    </submittedName>
</protein>
<organism evidence="1">
    <name type="scientific">Rhizophora mucronata</name>
    <name type="common">Asiatic mangrove</name>
    <dbReference type="NCBI Taxonomy" id="61149"/>
    <lineage>
        <taxon>Eukaryota</taxon>
        <taxon>Viridiplantae</taxon>
        <taxon>Streptophyta</taxon>
        <taxon>Embryophyta</taxon>
        <taxon>Tracheophyta</taxon>
        <taxon>Spermatophyta</taxon>
        <taxon>Magnoliopsida</taxon>
        <taxon>eudicotyledons</taxon>
        <taxon>Gunneridae</taxon>
        <taxon>Pentapetalae</taxon>
        <taxon>rosids</taxon>
        <taxon>fabids</taxon>
        <taxon>Malpighiales</taxon>
        <taxon>Rhizophoraceae</taxon>
        <taxon>Rhizophora</taxon>
    </lineage>
</organism>
<sequence length="25" mass="2876">MGHNELSSNKQIMDGSNKYLGLWRP</sequence>